<evidence type="ECO:0000256" key="4">
    <source>
        <dbReference type="RuleBase" id="RU003690"/>
    </source>
</evidence>
<dbReference type="Pfam" id="PF00232">
    <property type="entry name" value="Glyco_hydro_1"/>
    <property type="match status" value="1"/>
</dbReference>
<comment type="similarity">
    <text evidence="1 4">Belongs to the glycosyl hydrolase 1 family.</text>
</comment>
<evidence type="ECO:0000313" key="6">
    <source>
        <dbReference type="Proteomes" id="UP000594638"/>
    </source>
</evidence>
<sequence length="589" mass="67660">MDSSEIAVERSSFPNNFVFGAATSTYQVEGALNADGEDSNADGRNGRISLDRYNMFKEDVALTKKVGLNSYRFSISWSRILPRGKLIDGKGKSTEGIKYYSDLIDALLAQGIEPWVTLFHWDVPQSLEDEYHGFLDRQIVKHFCEFAKTCFEEFGNRVKYWITLNEPWAFTYYKYVRGNFPPGAISILHRICAMSIPHVTSSEGDPVREVDSSVGEPVRELVATAQNLAHNTSSNGKPGTDPYTVAHNLILAHARAVEIYRKYYQDRRQGKIGMTNVSPWFYPLEDNNQEDEEAASKALDFMLGWFVAPVTTGEYPPSMRNNIRGDRLPEFTEDEIKLVKGSYDFLGINYYTTYYVKNIRGNISQHHYDNDLHVEYHTHRNGKPIGQPAGWPWLYIYPEGIYHLMLYIRKKYKNPNIIITENGLDDVNSKALTISKARIDETRIKYHKDHLAYLKKAIDQDVRVKGYFIWSLIDNFEWAQEYNVRFGIFYVDFLNGRLTKFPKRSAMWWMNFLKQPKKAGCRRHYPPLPTTYRRRNHLPNITLHLIGLPNTTPLAEHGSIDKENNGSGLVKLLGLDDCANLGNSVHACT</sequence>
<evidence type="ECO:0000256" key="1">
    <source>
        <dbReference type="ARBA" id="ARBA00010838"/>
    </source>
</evidence>
<comment type="caution">
    <text evidence="5">The sequence shown here is derived from an EMBL/GenBank/DDBJ whole genome shotgun (WGS) entry which is preliminary data.</text>
</comment>
<keyword evidence="3" id="KW-0326">Glycosidase</keyword>
<dbReference type="PRINTS" id="PR00131">
    <property type="entry name" value="GLHYDRLASE1"/>
</dbReference>
<protein>
    <submittedName>
        <fullName evidence="5">Beta-glucosidase-like isoform X1</fullName>
    </submittedName>
</protein>
<dbReference type="InterPro" id="IPR017853">
    <property type="entry name" value="GH"/>
</dbReference>
<dbReference type="Gene3D" id="3.20.20.80">
    <property type="entry name" value="Glycosidases"/>
    <property type="match status" value="1"/>
</dbReference>
<dbReference type="PANTHER" id="PTHR10353">
    <property type="entry name" value="GLYCOSYL HYDROLASE"/>
    <property type="match status" value="1"/>
</dbReference>
<evidence type="ECO:0000256" key="3">
    <source>
        <dbReference type="ARBA" id="ARBA00023295"/>
    </source>
</evidence>
<dbReference type="Gramene" id="OE9A120024T1">
    <property type="protein sequence ID" value="OE9A120024C1"/>
    <property type="gene ID" value="OE9A120024"/>
</dbReference>
<dbReference type="EMBL" id="CACTIH010000261">
    <property type="protein sequence ID" value="CAA2958264.1"/>
    <property type="molecule type" value="Genomic_DNA"/>
</dbReference>
<dbReference type="InterPro" id="IPR033132">
    <property type="entry name" value="GH_1_N_CS"/>
</dbReference>
<evidence type="ECO:0000256" key="2">
    <source>
        <dbReference type="ARBA" id="ARBA00022801"/>
    </source>
</evidence>
<proteinExistence type="inferred from homology"/>
<keyword evidence="6" id="KW-1185">Reference proteome</keyword>
<accession>A0A8S0PUW9</accession>
<dbReference type="GO" id="GO:0008422">
    <property type="term" value="F:beta-glucosidase activity"/>
    <property type="evidence" value="ECO:0007669"/>
    <property type="project" value="TreeGrafter"/>
</dbReference>
<dbReference type="GO" id="GO:0005975">
    <property type="term" value="P:carbohydrate metabolic process"/>
    <property type="evidence" value="ECO:0007669"/>
    <property type="project" value="InterPro"/>
</dbReference>
<organism evidence="5 6">
    <name type="scientific">Olea europaea subsp. europaea</name>
    <dbReference type="NCBI Taxonomy" id="158383"/>
    <lineage>
        <taxon>Eukaryota</taxon>
        <taxon>Viridiplantae</taxon>
        <taxon>Streptophyta</taxon>
        <taxon>Embryophyta</taxon>
        <taxon>Tracheophyta</taxon>
        <taxon>Spermatophyta</taxon>
        <taxon>Magnoliopsida</taxon>
        <taxon>eudicotyledons</taxon>
        <taxon>Gunneridae</taxon>
        <taxon>Pentapetalae</taxon>
        <taxon>asterids</taxon>
        <taxon>lamiids</taxon>
        <taxon>Lamiales</taxon>
        <taxon>Oleaceae</taxon>
        <taxon>Oleeae</taxon>
        <taxon>Olea</taxon>
    </lineage>
</organism>
<dbReference type="SUPFAM" id="SSF51445">
    <property type="entry name" value="(Trans)glycosidases"/>
    <property type="match status" value="1"/>
</dbReference>
<reference evidence="5 6" key="1">
    <citation type="submission" date="2019-12" db="EMBL/GenBank/DDBJ databases">
        <authorList>
            <person name="Alioto T."/>
            <person name="Alioto T."/>
            <person name="Gomez Garrido J."/>
        </authorList>
    </citation>
    <scope>NUCLEOTIDE SEQUENCE [LARGE SCALE GENOMIC DNA]</scope>
</reference>
<keyword evidence="2" id="KW-0378">Hydrolase</keyword>
<dbReference type="InterPro" id="IPR001360">
    <property type="entry name" value="Glyco_hydro_1"/>
</dbReference>
<dbReference type="AlphaFoldDB" id="A0A8S0PUW9"/>
<dbReference type="Proteomes" id="UP000594638">
    <property type="component" value="Unassembled WGS sequence"/>
</dbReference>
<gene>
    <name evidence="5" type="ORF">OLEA9_A120024</name>
</gene>
<name>A0A8S0PUW9_OLEEU</name>
<dbReference type="OrthoDB" id="863965at2759"/>
<dbReference type="PANTHER" id="PTHR10353:SF137">
    <property type="entry name" value="MYROSINASE 3-RELATED"/>
    <property type="match status" value="1"/>
</dbReference>
<dbReference type="PROSITE" id="PS00653">
    <property type="entry name" value="GLYCOSYL_HYDROL_F1_2"/>
    <property type="match status" value="1"/>
</dbReference>
<evidence type="ECO:0000313" key="5">
    <source>
        <dbReference type="EMBL" id="CAA2958264.1"/>
    </source>
</evidence>